<comment type="caution">
    <text evidence="2">The sequence shown here is derived from an EMBL/GenBank/DDBJ whole genome shotgun (WGS) entry which is preliminary data.</text>
</comment>
<dbReference type="Gene3D" id="1.10.30.50">
    <property type="match status" value="1"/>
</dbReference>
<proteinExistence type="predicted"/>
<dbReference type="GO" id="GO:0008270">
    <property type="term" value="F:zinc ion binding"/>
    <property type="evidence" value="ECO:0007669"/>
    <property type="project" value="InterPro"/>
</dbReference>
<dbReference type="Proteomes" id="UP000186607">
    <property type="component" value="Unassembled WGS sequence"/>
</dbReference>
<organism evidence="2 3">
    <name type="scientific">Deinococcus marmoris</name>
    <dbReference type="NCBI Taxonomy" id="249408"/>
    <lineage>
        <taxon>Bacteria</taxon>
        <taxon>Thermotogati</taxon>
        <taxon>Deinococcota</taxon>
        <taxon>Deinococci</taxon>
        <taxon>Deinococcales</taxon>
        <taxon>Deinococcaceae</taxon>
        <taxon>Deinococcus</taxon>
    </lineage>
</organism>
<sequence length="171" mass="19439">MKLRQLKDYEEERKPASISLIVQAVALEFRDQPEHVHELAAAIRSAVSVEPETFALLDANEEDAGFNEGRVLEQLHRRHERNRTAVRKKIAQVLAATGKLACEACGFDFQAMYGERGEGFAECHHIVPLSEAGERKTRLDELAIVCANCHRMIHRASPMWTVEEVRQHLTR</sequence>
<keyword evidence="2" id="KW-0378">Hydrolase</keyword>
<dbReference type="EMBL" id="MSTI01000068">
    <property type="protein sequence ID" value="OLV18376.1"/>
    <property type="molecule type" value="Genomic_DNA"/>
</dbReference>
<keyword evidence="2" id="KW-0540">Nuclease</keyword>
<dbReference type="SMART" id="SM00507">
    <property type="entry name" value="HNHc"/>
    <property type="match status" value="1"/>
</dbReference>
<gene>
    <name evidence="2" type="ORF">BOO71_0006223</name>
</gene>
<keyword evidence="3" id="KW-1185">Reference proteome</keyword>
<evidence type="ECO:0000313" key="3">
    <source>
        <dbReference type="Proteomes" id="UP000186607"/>
    </source>
</evidence>
<feature type="domain" description="HNH nuclease" evidence="1">
    <location>
        <begin position="89"/>
        <end position="151"/>
    </location>
</feature>
<reference evidence="2 3" key="1">
    <citation type="submission" date="2017-01" db="EMBL/GenBank/DDBJ databases">
        <title>Genome Analysis of Deinococcus marmoris KOPRI26562.</title>
        <authorList>
            <person name="Kim J.H."/>
            <person name="Oh H.-M."/>
        </authorList>
    </citation>
    <scope>NUCLEOTIDE SEQUENCE [LARGE SCALE GENOMIC DNA]</scope>
    <source>
        <strain evidence="2 3">KOPRI26562</strain>
    </source>
</reference>
<name>A0A1U7NZN6_9DEIO</name>
<dbReference type="InterPro" id="IPR003615">
    <property type="entry name" value="HNH_nuc"/>
</dbReference>
<dbReference type="CDD" id="cd00085">
    <property type="entry name" value="HNHc"/>
    <property type="match status" value="1"/>
</dbReference>
<keyword evidence="2" id="KW-0255">Endonuclease</keyword>
<dbReference type="Pfam" id="PF01844">
    <property type="entry name" value="HNH"/>
    <property type="match status" value="1"/>
</dbReference>
<dbReference type="GO" id="GO:0003676">
    <property type="term" value="F:nucleic acid binding"/>
    <property type="evidence" value="ECO:0007669"/>
    <property type="project" value="InterPro"/>
</dbReference>
<dbReference type="InterPro" id="IPR002711">
    <property type="entry name" value="HNH"/>
</dbReference>
<dbReference type="AlphaFoldDB" id="A0A1U7NZN6"/>
<evidence type="ECO:0000313" key="2">
    <source>
        <dbReference type="EMBL" id="OLV18376.1"/>
    </source>
</evidence>
<accession>A0A1U7NZN6</accession>
<dbReference type="STRING" id="249408.BOO71_0006223"/>
<dbReference type="GO" id="GO:0004519">
    <property type="term" value="F:endonuclease activity"/>
    <property type="evidence" value="ECO:0007669"/>
    <property type="project" value="UniProtKB-KW"/>
</dbReference>
<protein>
    <submittedName>
        <fullName evidence="2">HNH endonuclease</fullName>
    </submittedName>
</protein>
<evidence type="ECO:0000259" key="1">
    <source>
        <dbReference type="SMART" id="SM00507"/>
    </source>
</evidence>